<accession>A0A7I7SY94</accession>
<evidence type="ECO:0000256" key="2">
    <source>
        <dbReference type="ARBA" id="ARBA00007531"/>
    </source>
</evidence>
<dbReference type="InterPro" id="IPR008693">
    <property type="entry name" value="MmpS"/>
</dbReference>
<evidence type="ECO:0000256" key="5">
    <source>
        <dbReference type="ARBA" id="ARBA00022989"/>
    </source>
</evidence>
<evidence type="ECO:0000256" key="4">
    <source>
        <dbReference type="ARBA" id="ARBA00022692"/>
    </source>
</evidence>
<feature type="transmembrane region" description="Helical" evidence="7">
    <location>
        <begin position="12"/>
        <end position="31"/>
    </location>
</feature>
<dbReference type="GO" id="GO:0005886">
    <property type="term" value="C:plasma membrane"/>
    <property type="evidence" value="ECO:0007669"/>
    <property type="project" value="UniProtKB-SubCell"/>
</dbReference>
<evidence type="ECO:0000256" key="6">
    <source>
        <dbReference type="ARBA" id="ARBA00023136"/>
    </source>
</evidence>
<protein>
    <submittedName>
        <fullName evidence="8">Membrane protein</fullName>
    </submittedName>
</protein>
<gene>
    <name evidence="8" type="primary">mmpS6_2</name>
    <name evidence="8" type="ORF">MHEL_02450</name>
</gene>
<evidence type="ECO:0000313" key="8">
    <source>
        <dbReference type="EMBL" id="BBY62002.1"/>
    </source>
</evidence>
<dbReference type="Pfam" id="PF05423">
    <property type="entry name" value="Mycobact_memb"/>
    <property type="match status" value="1"/>
</dbReference>
<comment type="subcellular location">
    <subcellularLocation>
        <location evidence="1">Cell membrane</location>
    </subcellularLocation>
</comment>
<comment type="similarity">
    <text evidence="2">Belongs to the MmpS family.</text>
</comment>
<evidence type="ECO:0000256" key="1">
    <source>
        <dbReference type="ARBA" id="ARBA00004236"/>
    </source>
</evidence>
<sequence length="148" mass="15681">MTKPPIIGWLKRFWVIVVVAVALVAAGAVVGRLRTFFDTDQPLAPGVGHADAIVAFNTKRVTYEIVGPQTATGRISYLDVNGKTLEAGFTSLPWSTTVTTTAPGMLANVVAQGDTDGLVCRILVNDKVVDENHAVGRDAQAFCLDKAA</sequence>
<dbReference type="Proteomes" id="UP000467148">
    <property type="component" value="Chromosome"/>
</dbReference>
<evidence type="ECO:0000256" key="3">
    <source>
        <dbReference type="ARBA" id="ARBA00022475"/>
    </source>
</evidence>
<dbReference type="EMBL" id="AP022596">
    <property type="protein sequence ID" value="BBY62002.1"/>
    <property type="molecule type" value="Genomic_DNA"/>
</dbReference>
<evidence type="ECO:0000313" key="9">
    <source>
        <dbReference type="Proteomes" id="UP000467148"/>
    </source>
</evidence>
<keyword evidence="5 7" id="KW-1133">Transmembrane helix</keyword>
<reference evidence="8 9" key="1">
    <citation type="journal article" date="2019" name="Emerg. Microbes Infect.">
        <title>Comprehensive subspecies identification of 175 nontuberculous mycobacteria species based on 7547 genomic profiles.</title>
        <authorList>
            <person name="Matsumoto Y."/>
            <person name="Kinjo T."/>
            <person name="Motooka D."/>
            <person name="Nabeya D."/>
            <person name="Jung N."/>
            <person name="Uechi K."/>
            <person name="Horii T."/>
            <person name="Iida T."/>
            <person name="Fujita J."/>
            <person name="Nakamura S."/>
        </authorList>
    </citation>
    <scope>NUCLEOTIDE SEQUENCE [LARGE SCALE GENOMIC DNA]</scope>
    <source>
        <strain evidence="8 9">JCM 30396</strain>
    </source>
</reference>
<evidence type="ECO:0000256" key="7">
    <source>
        <dbReference type="SAM" id="Phobius"/>
    </source>
</evidence>
<keyword evidence="3" id="KW-1003">Cell membrane</keyword>
<keyword evidence="9" id="KW-1185">Reference proteome</keyword>
<name>A0A7I7SY94_9MYCO</name>
<dbReference type="AlphaFoldDB" id="A0A7I7SY94"/>
<dbReference type="InterPro" id="IPR038468">
    <property type="entry name" value="MmpS_C"/>
</dbReference>
<dbReference type="Gene3D" id="2.60.40.2880">
    <property type="entry name" value="MmpS1-5, C-terminal soluble domain"/>
    <property type="match status" value="1"/>
</dbReference>
<keyword evidence="4 7" id="KW-0812">Transmembrane</keyword>
<proteinExistence type="inferred from homology"/>
<keyword evidence="6 7" id="KW-0472">Membrane</keyword>
<organism evidence="8 9">
    <name type="scientific">Mycolicibacterium helvum</name>
    <dbReference type="NCBI Taxonomy" id="1534349"/>
    <lineage>
        <taxon>Bacteria</taxon>
        <taxon>Bacillati</taxon>
        <taxon>Actinomycetota</taxon>
        <taxon>Actinomycetes</taxon>
        <taxon>Mycobacteriales</taxon>
        <taxon>Mycobacteriaceae</taxon>
        <taxon>Mycolicibacterium</taxon>
    </lineage>
</organism>
<dbReference type="KEGG" id="mhev:MHEL_02450"/>